<feature type="domain" description="FAD/NAD(P)-binding" evidence="3">
    <location>
        <begin position="58"/>
        <end position="334"/>
    </location>
</feature>
<evidence type="ECO:0000256" key="2">
    <source>
        <dbReference type="ARBA" id="ARBA00023002"/>
    </source>
</evidence>
<dbReference type="Proteomes" id="UP000199021">
    <property type="component" value="Unassembled WGS sequence"/>
</dbReference>
<keyword evidence="1" id="KW-0285">Flavoprotein</keyword>
<dbReference type="STRING" id="478744.SAMN05444359_114100"/>
<gene>
    <name evidence="4" type="ORF">SAMN05444359_114100</name>
</gene>
<evidence type="ECO:0000313" key="4">
    <source>
        <dbReference type="EMBL" id="SEQ71228.1"/>
    </source>
</evidence>
<dbReference type="AlphaFoldDB" id="A0A1H9I9L2"/>
<dbReference type="EMBL" id="FOFB01000014">
    <property type="protein sequence ID" value="SEQ71228.1"/>
    <property type="molecule type" value="Genomic_DNA"/>
</dbReference>
<evidence type="ECO:0000256" key="1">
    <source>
        <dbReference type="ARBA" id="ARBA00022630"/>
    </source>
</evidence>
<dbReference type="InParanoid" id="A0A1H9I9L2"/>
<protein>
    <submittedName>
        <fullName evidence="4">Thioredoxin reductase</fullName>
    </submittedName>
</protein>
<evidence type="ECO:0000313" key="5">
    <source>
        <dbReference type="Proteomes" id="UP000199021"/>
    </source>
</evidence>
<dbReference type="PANTHER" id="PTHR48105">
    <property type="entry name" value="THIOREDOXIN REDUCTASE 1-RELATED-RELATED"/>
    <property type="match status" value="1"/>
</dbReference>
<proteinExistence type="predicted"/>
<dbReference type="SUPFAM" id="SSF51905">
    <property type="entry name" value="FAD/NAD(P)-binding domain"/>
    <property type="match status" value="1"/>
</dbReference>
<dbReference type="PRINTS" id="PR00368">
    <property type="entry name" value="FADPNR"/>
</dbReference>
<sequence>MSKPGRHRQADNSPTCRRTFLKRNGLGLIGVLLATDLSALHQTEENMTTEHTNEDHNYEVIIIGGSYAGLSAGLAMGRSIRKTLIIDGGKPCNRQTPHTHNFITHDGDRPHAVAADAKRDVLKYPTVSFVNSLVTKVKGSDGAFELTTTDGNVYLAQKILFATGVKDIMPAIPGLAESWGISVIHCPYCHGYEVRSKRTGILANSPAVKEFVKMILNWTDQLTLFTNGPADFPVEEVTALGVDVVTKVISDIDHAEGYINHLNFSDGSKFELDALYYRAALEQHCKAPEEMGCVITDTGHIEVNQFQQTSVPGVYAAGDMASPFRAVSLATAQGTVAGAMMNHELINAH</sequence>
<keyword evidence="2" id="KW-0560">Oxidoreductase</keyword>
<dbReference type="Gene3D" id="3.50.50.60">
    <property type="entry name" value="FAD/NAD(P)-binding domain"/>
    <property type="match status" value="2"/>
</dbReference>
<keyword evidence="5" id="KW-1185">Reference proteome</keyword>
<dbReference type="GO" id="GO:0016491">
    <property type="term" value="F:oxidoreductase activity"/>
    <property type="evidence" value="ECO:0007669"/>
    <property type="project" value="UniProtKB-KW"/>
</dbReference>
<dbReference type="InterPro" id="IPR050097">
    <property type="entry name" value="Ferredoxin-NADP_redctase_2"/>
</dbReference>
<dbReference type="Pfam" id="PF07992">
    <property type="entry name" value="Pyr_redox_2"/>
    <property type="match status" value="1"/>
</dbReference>
<evidence type="ECO:0000259" key="3">
    <source>
        <dbReference type="Pfam" id="PF07992"/>
    </source>
</evidence>
<accession>A0A1H9I9L2</accession>
<dbReference type="InterPro" id="IPR023753">
    <property type="entry name" value="FAD/NAD-binding_dom"/>
</dbReference>
<name>A0A1H9I9L2_9BACT</name>
<organism evidence="4 5">
    <name type="scientific">Neolewinella agarilytica</name>
    <dbReference type="NCBI Taxonomy" id="478744"/>
    <lineage>
        <taxon>Bacteria</taxon>
        <taxon>Pseudomonadati</taxon>
        <taxon>Bacteroidota</taxon>
        <taxon>Saprospiria</taxon>
        <taxon>Saprospirales</taxon>
        <taxon>Lewinellaceae</taxon>
        <taxon>Neolewinella</taxon>
    </lineage>
</organism>
<reference evidence="5" key="1">
    <citation type="submission" date="2016-10" db="EMBL/GenBank/DDBJ databases">
        <authorList>
            <person name="Varghese N."/>
            <person name="Submissions S."/>
        </authorList>
    </citation>
    <scope>NUCLEOTIDE SEQUENCE [LARGE SCALE GENOMIC DNA]</scope>
    <source>
        <strain evidence="5">DSM 24740</strain>
    </source>
</reference>
<dbReference type="InterPro" id="IPR036188">
    <property type="entry name" value="FAD/NAD-bd_sf"/>
</dbReference>